<dbReference type="EMBL" id="PYDT01000002">
    <property type="protein sequence ID" value="THU69001.1"/>
    <property type="molecule type" value="Genomic_DNA"/>
</dbReference>
<gene>
    <name evidence="2" type="ORF">C4D60_Mb08t09750</name>
</gene>
<feature type="compositionally biased region" description="Basic and acidic residues" evidence="1">
    <location>
        <begin position="1"/>
        <end position="12"/>
    </location>
</feature>
<name>A0A4S8K2L0_MUSBA</name>
<keyword evidence="3" id="KW-1185">Reference proteome</keyword>
<comment type="caution">
    <text evidence="2">The sequence shown here is derived from an EMBL/GenBank/DDBJ whole genome shotgun (WGS) entry which is preliminary data.</text>
</comment>
<protein>
    <submittedName>
        <fullName evidence="2">Uncharacterized protein</fullName>
    </submittedName>
</protein>
<evidence type="ECO:0000256" key="1">
    <source>
        <dbReference type="SAM" id="MobiDB-lite"/>
    </source>
</evidence>
<organism evidence="2 3">
    <name type="scientific">Musa balbisiana</name>
    <name type="common">Banana</name>
    <dbReference type="NCBI Taxonomy" id="52838"/>
    <lineage>
        <taxon>Eukaryota</taxon>
        <taxon>Viridiplantae</taxon>
        <taxon>Streptophyta</taxon>
        <taxon>Embryophyta</taxon>
        <taxon>Tracheophyta</taxon>
        <taxon>Spermatophyta</taxon>
        <taxon>Magnoliopsida</taxon>
        <taxon>Liliopsida</taxon>
        <taxon>Zingiberales</taxon>
        <taxon>Musaceae</taxon>
        <taxon>Musa</taxon>
    </lineage>
</organism>
<dbReference type="Proteomes" id="UP000317650">
    <property type="component" value="Chromosome 8"/>
</dbReference>
<feature type="region of interest" description="Disordered" evidence="1">
    <location>
        <begin position="54"/>
        <end position="75"/>
    </location>
</feature>
<evidence type="ECO:0000313" key="3">
    <source>
        <dbReference type="Proteomes" id="UP000317650"/>
    </source>
</evidence>
<reference evidence="2 3" key="1">
    <citation type="journal article" date="2019" name="Nat. Plants">
        <title>Genome sequencing of Musa balbisiana reveals subgenome evolution and function divergence in polyploid bananas.</title>
        <authorList>
            <person name="Yao X."/>
        </authorList>
    </citation>
    <scope>NUCLEOTIDE SEQUENCE [LARGE SCALE GENOMIC DNA]</scope>
    <source>
        <strain evidence="3">cv. DH-PKW</strain>
        <tissue evidence="2">Leaves</tissue>
    </source>
</reference>
<accession>A0A4S8K2L0</accession>
<feature type="region of interest" description="Disordered" evidence="1">
    <location>
        <begin position="102"/>
        <end position="124"/>
    </location>
</feature>
<feature type="compositionally biased region" description="Basic and acidic residues" evidence="1">
    <location>
        <begin position="104"/>
        <end position="124"/>
    </location>
</feature>
<dbReference type="AlphaFoldDB" id="A0A4S8K2L0"/>
<proteinExistence type="predicted"/>
<sequence length="124" mass="13245">MHEGCERRRVSYTDEVDDESPVGESAAGMTKVRLTVRESASRLCTIGEEDQVSGVGERVAESEDGGVTAAASSREDQQLLEPLQLGAQGVILPRHVKPLGLKEGVAKRTGPCDRKGKDSVRGRG</sequence>
<evidence type="ECO:0000313" key="2">
    <source>
        <dbReference type="EMBL" id="THU69001.1"/>
    </source>
</evidence>
<feature type="region of interest" description="Disordered" evidence="1">
    <location>
        <begin position="1"/>
        <end position="27"/>
    </location>
</feature>